<dbReference type="EMBL" id="CP042430">
    <property type="protein sequence ID" value="QEC49499.1"/>
    <property type="molecule type" value="Genomic_DNA"/>
</dbReference>
<dbReference type="OrthoDB" id="25954at2"/>
<dbReference type="InterPro" id="IPR012292">
    <property type="entry name" value="Globin/Proto"/>
</dbReference>
<evidence type="ECO:0000313" key="1">
    <source>
        <dbReference type="EMBL" id="QEC49499.1"/>
    </source>
</evidence>
<proteinExistence type="predicted"/>
<reference evidence="1 2" key="1">
    <citation type="journal article" date="2018" name="J. Microbiol.">
        <title>Baekduia soli gen. nov., sp. nov., a novel bacterium isolated from the soil of Baekdu Mountain and proposal of a novel family name, Baekduiaceae fam. nov.</title>
        <authorList>
            <person name="An D.S."/>
            <person name="Siddiqi M.Z."/>
            <person name="Kim K.H."/>
            <person name="Yu H.S."/>
            <person name="Im W.T."/>
        </authorList>
    </citation>
    <scope>NUCLEOTIDE SEQUENCE [LARGE SCALE GENOMIC DNA]</scope>
    <source>
        <strain evidence="1 2">BR7-21</strain>
    </source>
</reference>
<dbReference type="RefSeq" id="WP_146921863.1">
    <property type="nucleotide sequence ID" value="NZ_CP042430.1"/>
</dbReference>
<protein>
    <submittedName>
        <fullName evidence="1">Group III truncated hemoglobin</fullName>
    </submittedName>
</protein>
<dbReference type="AlphaFoldDB" id="A0A5B8U8N6"/>
<dbReference type="KEGG" id="bsol:FSW04_19295"/>
<dbReference type="CDD" id="cd08916">
    <property type="entry name" value="TrHb3_P"/>
    <property type="match status" value="1"/>
</dbReference>
<name>A0A5B8U8N6_9ACTN</name>
<dbReference type="GO" id="GO:0020037">
    <property type="term" value="F:heme binding"/>
    <property type="evidence" value="ECO:0007669"/>
    <property type="project" value="InterPro"/>
</dbReference>
<dbReference type="SUPFAM" id="SSF46458">
    <property type="entry name" value="Globin-like"/>
    <property type="match status" value="1"/>
</dbReference>
<dbReference type="Proteomes" id="UP000321805">
    <property type="component" value="Chromosome"/>
</dbReference>
<gene>
    <name evidence="1" type="ORF">FSW04_19295</name>
</gene>
<dbReference type="InterPro" id="IPR009050">
    <property type="entry name" value="Globin-like_sf"/>
</dbReference>
<dbReference type="Gene3D" id="1.10.490.10">
    <property type="entry name" value="Globins"/>
    <property type="match status" value="1"/>
</dbReference>
<organism evidence="1 2">
    <name type="scientific">Baekduia soli</name>
    <dbReference type="NCBI Taxonomy" id="496014"/>
    <lineage>
        <taxon>Bacteria</taxon>
        <taxon>Bacillati</taxon>
        <taxon>Actinomycetota</taxon>
        <taxon>Thermoleophilia</taxon>
        <taxon>Solirubrobacterales</taxon>
        <taxon>Baekduiaceae</taxon>
        <taxon>Baekduia</taxon>
    </lineage>
</organism>
<dbReference type="GO" id="GO:0019825">
    <property type="term" value="F:oxygen binding"/>
    <property type="evidence" value="ECO:0007669"/>
    <property type="project" value="InterPro"/>
</dbReference>
<evidence type="ECO:0000313" key="2">
    <source>
        <dbReference type="Proteomes" id="UP000321805"/>
    </source>
</evidence>
<keyword evidence="2" id="KW-1185">Reference proteome</keyword>
<sequence length="148" mass="16235">MEGATELHDIETREDCERLVRAFYARAMTDPIIGFIFTDVAHLDLEAHVPVIAAFWETVLLGAKTYTGGAFGPHADLNAKVPLRSGHFERWLVLWGRTVDELFAGERATAAKAHAIRVAYAFHRRLEAMAPGADVAAAGLTVTRHGPQ</sequence>
<accession>A0A5B8U8N6</accession>